<organism evidence="2 3">
    <name type="scientific">Endobacterium cereale</name>
    <dbReference type="NCBI Taxonomy" id="2663029"/>
    <lineage>
        <taxon>Bacteria</taxon>
        <taxon>Pseudomonadati</taxon>
        <taxon>Pseudomonadota</taxon>
        <taxon>Alphaproteobacteria</taxon>
        <taxon>Hyphomicrobiales</taxon>
        <taxon>Rhizobiaceae</taxon>
        <taxon>Endobacterium</taxon>
    </lineage>
</organism>
<protein>
    <submittedName>
        <fullName evidence="2">DUF892 family protein</fullName>
    </submittedName>
</protein>
<dbReference type="Pfam" id="PF05974">
    <property type="entry name" value="DUF892"/>
    <property type="match status" value="1"/>
</dbReference>
<keyword evidence="3" id="KW-1185">Reference proteome</keyword>
<dbReference type="InterPro" id="IPR010287">
    <property type="entry name" value="DUF892_YciF-like"/>
</dbReference>
<gene>
    <name evidence="2" type="ORF">GAO09_06710</name>
</gene>
<reference evidence="2 3" key="1">
    <citation type="submission" date="2019-11" db="EMBL/GenBank/DDBJ databases">
        <title>Genome analysis of Rhizobacterium cereale a novel genus and species isolated from maize roots in North Spain.</title>
        <authorList>
            <person name="Menendez E."/>
            <person name="Flores-Felix J.D."/>
            <person name="Ramirez-Bahena M.-H."/>
            <person name="Igual J.M."/>
            <person name="Garcia-Fraile P."/>
            <person name="Peix A."/>
            <person name="Velazquez E."/>
        </authorList>
    </citation>
    <scope>NUCLEOTIDE SEQUENCE [LARGE SCALE GENOMIC DNA]</scope>
    <source>
        <strain evidence="2 3">RZME27</strain>
    </source>
</reference>
<evidence type="ECO:0000256" key="1">
    <source>
        <dbReference type="SAM" id="Coils"/>
    </source>
</evidence>
<dbReference type="SUPFAM" id="SSF47240">
    <property type="entry name" value="Ferritin-like"/>
    <property type="match status" value="1"/>
</dbReference>
<accession>A0A6A8AAC3</accession>
<dbReference type="InterPro" id="IPR012347">
    <property type="entry name" value="Ferritin-like"/>
</dbReference>
<dbReference type="RefSeq" id="WP_153353275.1">
    <property type="nucleotide sequence ID" value="NZ_JAYKOO010000014.1"/>
</dbReference>
<dbReference type="Proteomes" id="UP000435138">
    <property type="component" value="Unassembled WGS sequence"/>
</dbReference>
<evidence type="ECO:0000313" key="2">
    <source>
        <dbReference type="EMBL" id="MQY45751.1"/>
    </source>
</evidence>
<keyword evidence="1" id="KW-0175">Coiled coil</keyword>
<dbReference type="Gene3D" id="1.20.1260.10">
    <property type="match status" value="1"/>
</dbReference>
<dbReference type="InterPro" id="IPR009078">
    <property type="entry name" value="Ferritin-like_SF"/>
</dbReference>
<comment type="caution">
    <text evidence="2">The sequence shown here is derived from an EMBL/GenBank/DDBJ whole genome shotgun (WGS) entry which is preliminary data.</text>
</comment>
<dbReference type="AlphaFoldDB" id="A0A6A8AAC3"/>
<sequence>MSDDKTRDIFITGLKNAHAMENQALSIMKPQVKRIENYPDVAAKLEEHIRETEGQISRLVEILTSLAEENSSLKDAALSFTGSMAALGHTVAGDEILKNSMANFAFEHFEIAAYRSLITIAELGGFAAMVNPLQANLDEEIAMAAWLEDNLRPTTIKFANLKEAGMSAKI</sequence>
<evidence type="ECO:0000313" key="3">
    <source>
        <dbReference type="Proteomes" id="UP000435138"/>
    </source>
</evidence>
<name>A0A6A8AAC3_9HYPH</name>
<dbReference type="PANTHER" id="PTHR30565">
    <property type="entry name" value="PROTEIN YCIF"/>
    <property type="match status" value="1"/>
</dbReference>
<dbReference type="EMBL" id="WIXI01000037">
    <property type="protein sequence ID" value="MQY45751.1"/>
    <property type="molecule type" value="Genomic_DNA"/>
</dbReference>
<dbReference type="InterPro" id="IPR047114">
    <property type="entry name" value="YciF"/>
</dbReference>
<dbReference type="PANTHER" id="PTHR30565:SF9">
    <property type="entry name" value="PROTEIN YCIF"/>
    <property type="match status" value="1"/>
</dbReference>
<proteinExistence type="predicted"/>
<feature type="coiled-coil region" evidence="1">
    <location>
        <begin position="42"/>
        <end position="69"/>
    </location>
</feature>